<organism evidence="2 3">
    <name type="scientific">Physocladia obscura</name>
    <dbReference type="NCBI Taxonomy" id="109957"/>
    <lineage>
        <taxon>Eukaryota</taxon>
        <taxon>Fungi</taxon>
        <taxon>Fungi incertae sedis</taxon>
        <taxon>Chytridiomycota</taxon>
        <taxon>Chytridiomycota incertae sedis</taxon>
        <taxon>Chytridiomycetes</taxon>
        <taxon>Chytridiales</taxon>
        <taxon>Chytriomycetaceae</taxon>
        <taxon>Physocladia</taxon>
    </lineage>
</organism>
<evidence type="ECO:0008006" key="4">
    <source>
        <dbReference type="Google" id="ProtNLM"/>
    </source>
</evidence>
<evidence type="ECO:0000313" key="2">
    <source>
        <dbReference type="EMBL" id="KAJ3128389.1"/>
    </source>
</evidence>
<keyword evidence="3" id="KW-1185">Reference proteome</keyword>
<name>A0AAD5T3J1_9FUNG</name>
<feature type="compositionally biased region" description="Basic and acidic residues" evidence="1">
    <location>
        <begin position="18"/>
        <end position="37"/>
    </location>
</feature>
<gene>
    <name evidence="2" type="ORF">HK100_009201</name>
</gene>
<evidence type="ECO:0000256" key="1">
    <source>
        <dbReference type="SAM" id="MobiDB-lite"/>
    </source>
</evidence>
<evidence type="ECO:0000313" key="3">
    <source>
        <dbReference type="Proteomes" id="UP001211907"/>
    </source>
</evidence>
<accession>A0AAD5T3J1</accession>
<protein>
    <recommendedName>
        <fullName evidence="4">Glycosyltransferase</fullName>
    </recommendedName>
</protein>
<dbReference type="EMBL" id="JADGJH010000467">
    <property type="protein sequence ID" value="KAJ3128389.1"/>
    <property type="molecule type" value="Genomic_DNA"/>
</dbReference>
<reference evidence="2" key="1">
    <citation type="submission" date="2020-05" db="EMBL/GenBank/DDBJ databases">
        <title>Phylogenomic resolution of chytrid fungi.</title>
        <authorList>
            <person name="Stajich J.E."/>
            <person name="Amses K."/>
            <person name="Simmons R."/>
            <person name="Seto K."/>
            <person name="Myers J."/>
            <person name="Bonds A."/>
            <person name="Quandt C.A."/>
            <person name="Barry K."/>
            <person name="Liu P."/>
            <person name="Grigoriev I."/>
            <person name="Longcore J.E."/>
            <person name="James T.Y."/>
        </authorList>
    </citation>
    <scope>NUCLEOTIDE SEQUENCE</scope>
    <source>
        <strain evidence="2">JEL0513</strain>
    </source>
</reference>
<dbReference type="Proteomes" id="UP001211907">
    <property type="component" value="Unassembled WGS sequence"/>
</dbReference>
<feature type="region of interest" description="Disordered" evidence="1">
    <location>
        <begin position="1"/>
        <end position="38"/>
    </location>
</feature>
<feature type="compositionally biased region" description="Low complexity" evidence="1">
    <location>
        <begin position="1"/>
        <end position="10"/>
    </location>
</feature>
<dbReference type="AlphaFoldDB" id="A0AAD5T3J1"/>
<proteinExistence type="predicted"/>
<sequence>MQKLLLQQLQQKKHHEQQKKEQEKQKEQKHQNKEAEKPVTCTSSHLQLLWDPTKPVNFSTSTNITSVLYYNTHSGTNANFAAVAKSLSFKLHSFDPRAIVPYGMSETAANRIIASGHVGYLCTAFDVIVIADTLPHARHFIQSIVDGNPCRAQIIVEMTNRFNWEVKDTELYHETIRVAVERRLVQFVANNRAEHAFLEDAIGLKFEPDVRQVIVRPLGISVDAYWPRQYGVQNINTFVARENFCGDAYKTLKNKYHLPIAIVPAATHYGGPKNLAKFKAFIDFPYQYSVMKFYENIAYGVPQYLPTPRFWEEVLDNKLHCAWWASPNVLKNLVKQRDKNRVSNPNNLQIIKNFPDWSAYMDLYDPLFEPYVYYFDSIDELLALVNQTPDQVDWKNVRTNGPLFYEKYREMILKEWEKLIFEG</sequence>
<comment type="caution">
    <text evidence="2">The sequence shown here is derived from an EMBL/GenBank/DDBJ whole genome shotgun (WGS) entry which is preliminary data.</text>
</comment>